<dbReference type="KEGG" id="tbg:TbgDal_V4460"/>
<feature type="compositionally biased region" description="Low complexity" evidence="1">
    <location>
        <begin position="1"/>
        <end position="11"/>
    </location>
</feature>
<gene>
    <name evidence="2" type="ORF">TbgDal_V4460</name>
</gene>
<sequence>MMPTAATTSTAERSRRSEEKKKKERPGGFQFGHIYLINKKYIYIYIIEGGGRRRRIRPVPTINQVSETKKKNVAIPPPITRTYASHFPPVPIIKRSSSLFFSS</sequence>
<evidence type="ECO:0000256" key="1">
    <source>
        <dbReference type="SAM" id="MobiDB-lite"/>
    </source>
</evidence>
<feature type="region of interest" description="Disordered" evidence="1">
    <location>
        <begin position="1"/>
        <end position="26"/>
    </location>
</feature>
<feature type="compositionally biased region" description="Basic and acidic residues" evidence="1">
    <location>
        <begin position="12"/>
        <end position="21"/>
    </location>
</feature>
<dbReference type="EMBL" id="FN554968">
    <property type="protein sequence ID" value="CBH11307.1"/>
    <property type="molecule type" value="Genomic_DNA"/>
</dbReference>
<dbReference type="Proteomes" id="UP000002316">
    <property type="component" value="Chromosome 5"/>
</dbReference>
<dbReference type="RefSeq" id="XP_011773594.1">
    <property type="nucleotide sequence ID" value="XM_011775292.1"/>
</dbReference>
<proteinExistence type="predicted"/>
<dbReference type="AlphaFoldDB" id="C9ZPH9"/>
<name>C9ZPH9_TRYB9</name>
<reference evidence="3" key="1">
    <citation type="journal article" date="2010" name="PLoS Negl. Trop. Dis.">
        <title>The genome sequence of Trypanosoma brucei gambiense, causative agent of chronic human african trypanosomiasis.</title>
        <authorList>
            <person name="Jackson A.P."/>
            <person name="Sanders M."/>
            <person name="Berry A."/>
            <person name="McQuillan J."/>
            <person name="Aslett M.A."/>
            <person name="Quail M.A."/>
            <person name="Chukualim B."/>
            <person name="Capewell P."/>
            <person name="MacLeod A."/>
            <person name="Melville S.E."/>
            <person name="Gibson W."/>
            <person name="Barry J.D."/>
            <person name="Berriman M."/>
            <person name="Hertz-Fowler C."/>
        </authorList>
    </citation>
    <scope>NUCLEOTIDE SEQUENCE [LARGE SCALE GENOMIC DNA]</scope>
    <source>
        <strain evidence="3">MHOM/CI/86/DAL972</strain>
    </source>
</reference>
<evidence type="ECO:0000313" key="3">
    <source>
        <dbReference type="Proteomes" id="UP000002316"/>
    </source>
</evidence>
<protein>
    <submittedName>
        <fullName evidence="2">Uncharacterized protein</fullName>
    </submittedName>
</protein>
<accession>C9ZPH9</accession>
<dbReference type="GeneID" id="23861454"/>
<organism evidence="2 3">
    <name type="scientific">Trypanosoma brucei gambiense (strain MHOM/CI/86/DAL972)</name>
    <dbReference type="NCBI Taxonomy" id="679716"/>
    <lineage>
        <taxon>Eukaryota</taxon>
        <taxon>Discoba</taxon>
        <taxon>Euglenozoa</taxon>
        <taxon>Kinetoplastea</taxon>
        <taxon>Metakinetoplastina</taxon>
        <taxon>Trypanosomatida</taxon>
        <taxon>Trypanosomatidae</taxon>
        <taxon>Trypanosoma</taxon>
    </lineage>
</organism>
<evidence type="ECO:0000313" key="2">
    <source>
        <dbReference type="EMBL" id="CBH11307.1"/>
    </source>
</evidence>